<protein>
    <submittedName>
        <fullName evidence="2">Uncharacterized protein</fullName>
    </submittedName>
</protein>
<dbReference type="STRING" id="155417.A0A4Q4TIH3"/>
<proteinExistence type="predicted"/>
<feature type="region of interest" description="Disordered" evidence="1">
    <location>
        <begin position="334"/>
        <end position="391"/>
    </location>
</feature>
<dbReference type="InterPro" id="IPR046486">
    <property type="entry name" value="DUF6579"/>
</dbReference>
<accession>A0A4Q4TIH3</accession>
<keyword evidence="3" id="KW-1185">Reference proteome</keyword>
<feature type="compositionally biased region" description="Basic residues" evidence="1">
    <location>
        <begin position="338"/>
        <end position="352"/>
    </location>
</feature>
<evidence type="ECO:0000313" key="2">
    <source>
        <dbReference type="EMBL" id="RYP06072.1"/>
    </source>
</evidence>
<sequence>MAEFLANVFKNKDAARYGKEAIKVAASFVGPVAKTVEAYEKVMKIGDVTSKAASLLDKTESLIPSLQVVTESACDKVALIARFTMIGSAIGFGVHAVQQYQGNQALKLIAARLQEIGQTLEAQTVLMAQQIFPQYVYDMVQERLDATSGKRESHWIFVYHPDTDWYPGFCKLVSEKRLGRRFCGWSNQLDALFLFMLAVRKELAENPSYERSRHRPVKFHILIPAYQPVIVTDFLSCPAGAGDFVIEGKIHNGHPLVWLNLPAEQERFLRDVGNWKPPSPGWVDWLMRSLAIRNKASPTRRELGTVPIPDQLHDGVDEEVTRSSLELQDKAIEETVSRHSKQARRKGVRTHREKREEPGPGLNRKDSIGSTRHHLAEYQASARAGRTLLGR</sequence>
<dbReference type="OrthoDB" id="3852249at2759"/>
<dbReference type="AlphaFoldDB" id="A0A4Q4TIH3"/>
<evidence type="ECO:0000256" key="1">
    <source>
        <dbReference type="SAM" id="MobiDB-lite"/>
    </source>
</evidence>
<dbReference type="EMBL" id="QJNU01000143">
    <property type="protein sequence ID" value="RYP06072.1"/>
    <property type="molecule type" value="Genomic_DNA"/>
</dbReference>
<feature type="compositionally biased region" description="Basic and acidic residues" evidence="1">
    <location>
        <begin position="311"/>
        <end position="320"/>
    </location>
</feature>
<feature type="region of interest" description="Disordered" evidence="1">
    <location>
        <begin position="301"/>
        <end position="320"/>
    </location>
</feature>
<organism evidence="2 3">
    <name type="scientific">Monosporascus ibericus</name>
    <dbReference type="NCBI Taxonomy" id="155417"/>
    <lineage>
        <taxon>Eukaryota</taxon>
        <taxon>Fungi</taxon>
        <taxon>Dikarya</taxon>
        <taxon>Ascomycota</taxon>
        <taxon>Pezizomycotina</taxon>
        <taxon>Sordariomycetes</taxon>
        <taxon>Xylariomycetidae</taxon>
        <taxon>Xylariales</taxon>
        <taxon>Xylariales incertae sedis</taxon>
        <taxon>Monosporascus</taxon>
    </lineage>
</organism>
<dbReference type="Proteomes" id="UP000293360">
    <property type="component" value="Unassembled WGS sequence"/>
</dbReference>
<feature type="compositionally biased region" description="Basic and acidic residues" evidence="1">
    <location>
        <begin position="353"/>
        <end position="367"/>
    </location>
</feature>
<comment type="caution">
    <text evidence="2">The sequence shown here is derived from an EMBL/GenBank/DDBJ whole genome shotgun (WGS) entry which is preliminary data.</text>
</comment>
<reference evidence="2 3" key="1">
    <citation type="submission" date="2018-06" db="EMBL/GenBank/DDBJ databases">
        <title>Complete Genomes of Monosporascus.</title>
        <authorList>
            <person name="Robinson A.J."/>
            <person name="Natvig D.O."/>
        </authorList>
    </citation>
    <scope>NUCLEOTIDE SEQUENCE [LARGE SCALE GENOMIC DNA]</scope>
    <source>
        <strain evidence="2 3">CBS 110550</strain>
    </source>
</reference>
<dbReference type="Pfam" id="PF20219">
    <property type="entry name" value="DUF6579"/>
    <property type="match status" value="1"/>
</dbReference>
<evidence type="ECO:0000313" key="3">
    <source>
        <dbReference type="Proteomes" id="UP000293360"/>
    </source>
</evidence>
<gene>
    <name evidence="2" type="ORF">DL764_003362</name>
</gene>
<name>A0A4Q4TIH3_9PEZI</name>